<dbReference type="GO" id="GO:0051782">
    <property type="term" value="P:negative regulation of cell division"/>
    <property type="evidence" value="ECO:0007669"/>
    <property type="project" value="TreeGrafter"/>
</dbReference>
<dbReference type="GO" id="GO:0005829">
    <property type="term" value="C:cytosol"/>
    <property type="evidence" value="ECO:0007669"/>
    <property type="project" value="TreeGrafter"/>
</dbReference>
<dbReference type="InterPro" id="IPR002586">
    <property type="entry name" value="CobQ/CobB/MinD/ParA_Nub-bd_dom"/>
</dbReference>
<organism evidence="3 4">
    <name type="scientific">Noviherbaspirillum pedocola</name>
    <dbReference type="NCBI Taxonomy" id="2801341"/>
    <lineage>
        <taxon>Bacteria</taxon>
        <taxon>Pseudomonadati</taxon>
        <taxon>Pseudomonadota</taxon>
        <taxon>Betaproteobacteria</taxon>
        <taxon>Burkholderiales</taxon>
        <taxon>Oxalobacteraceae</taxon>
        <taxon>Noviherbaspirillum</taxon>
    </lineage>
</organism>
<dbReference type="InterPro" id="IPR001789">
    <property type="entry name" value="Sig_transdc_resp-reg_receiver"/>
</dbReference>
<dbReference type="InterPro" id="IPR027417">
    <property type="entry name" value="P-loop_NTPase"/>
</dbReference>
<evidence type="ECO:0000313" key="4">
    <source>
        <dbReference type="Proteomes" id="UP000622890"/>
    </source>
</evidence>
<dbReference type="PANTHER" id="PTHR43384:SF13">
    <property type="entry name" value="SLR0110 PROTEIN"/>
    <property type="match status" value="1"/>
</dbReference>
<sequence>MKPGLPRLCLISPERARLEAWQAALGRMAELESVVALHGRPQTMAARAAQAGELLLADIDAEDASISALDALAALAARAAGMPLILVCTRQDATFLLAAMRAGVREILPPGVDAEALRAAVERVAAGLRPPRARGKVLAFVSCKGGSGASFLAANLAYALAAQGHSAALIDANLQCGDALLFLSDEPPVRTLADAARAGPRLDASALEASMSAVGPLPVLAGVEDPAQALEILPEHLDAILAAAKSRWDWVLVDVGRNLDARSLRVLDVADLIYPVLQTTLPFIRDARRLLQVFRGLDYPLEKCRLVVNRHERRGDIGIHEVEKTLGAPVARLVPNHYAAVAASVNGGIPMLRLARTSPVSRALLQWSRECAGTPPSRAGWIHRVLSLAGIVMKGKPHVTETPA</sequence>
<dbReference type="Gene3D" id="3.40.50.2300">
    <property type="match status" value="1"/>
</dbReference>
<dbReference type="GO" id="GO:0005524">
    <property type="term" value="F:ATP binding"/>
    <property type="evidence" value="ECO:0007669"/>
    <property type="project" value="TreeGrafter"/>
</dbReference>
<dbReference type="GO" id="GO:0009898">
    <property type="term" value="C:cytoplasmic side of plasma membrane"/>
    <property type="evidence" value="ECO:0007669"/>
    <property type="project" value="TreeGrafter"/>
</dbReference>
<keyword evidence="1" id="KW-0597">Phosphoprotein</keyword>
<dbReference type="GO" id="GO:0000160">
    <property type="term" value="P:phosphorelay signal transduction system"/>
    <property type="evidence" value="ECO:0007669"/>
    <property type="project" value="InterPro"/>
</dbReference>
<dbReference type="RefSeq" id="WP_200590392.1">
    <property type="nucleotide sequence ID" value="NZ_JAEPBG010000001.1"/>
</dbReference>
<gene>
    <name evidence="3" type="ORF">JJB74_03435</name>
</gene>
<evidence type="ECO:0000259" key="2">
    <source>
        <dbReference type="PROSITE" id="PS50110"/>
    </source>
</evidence>
<keyword evidence="4" id="KW-1185">Reference proteome</keyword>
<protein>
    <submittedName>
        <fullName evidence="3">AAA family ATPase</fullName>
    </submittedName>
</protein>
<dbReference type="SUPFAM" id="SSF52540">
    <property type="entry name" value="P-loop containing nucleoside triphosphate hydrolases"/>
    <property type="match status" value="1"/>
</dbReference>
<evidence type="ECO:0000256" key="1">
    <source>
        <dbReference type="PROSITE-ProRule" id="PRU00169"/>
    </source>
</evidence>
<reference evidence="3" key="1">
    <citation type="submission" date="2021-01" db="EMBL/GenBank/DDBJ databases">
        <title>Genome sequence of strain Noviherbaspirillum sp. DKR-6.</title>
        <authorList>
            <person name="Chaudhary D.K."/>
        </authorList>
    </citation>
    <scope>NUCLEOTIDE SEQUENCE</scope>
    <source>
        <strain evidence="3">DKR-6</strain>
    </source>
</reference>
<name>A0A934W6L7_9BURK</name>
<dbReference type="Proteomes" id="UP000622890">
    <property type="component" value="Unassembled WGS sequence"/>
</dbReference>
<evidence type="ECO:0000313" key="3">
    <source>
        <dbReference type="EMBL" id="MBK4733659.1"/>
    </source>
</evidence>
<dbReference type="Pfam" id="PF01656">
    <property type="entry name" value="CbiA"/>
    <property type="match status" value="1"/>
</dbReference>
<dbReference type="PANTHER" id="PTHR43384">
    <property type="entry name" value="SEPTUM SITE-DETERMINING PROTEIN MIND HOMOLOG, CHLOROPLASTIC-RELATED"/>
    <property type="match status" value="1"/>
</dbReference>
<dbReference type="AlphaFoldDB" id="A0A934W6L7"/>
<feature type="modified residue" description="4-aspartylphosphate" evidence="1">
    <location>
        <position position="58"/>
    </location>
</feature>
<dbReference type="PROSITE" id="PS50110">
    <property type="entry name" value="RESPONSE_REGULATORY"/>
    <property type="match status" value="1"/>
</dbReference>
<dbReference type="SUPFAM" id="SSF52172">
    <property type="entry name" value="CheY-like"/>
    <property type="match status" value="1"/>
</dbReference>
<dbReference type="Gene3D" id="3.40.50.300">
    <property type="entry name" value="P-loop containing nucleotide triphosphate hydrolases"/>
    <property type="match status" value="1"/>
</dbReference>
<feature type="domain" description="Response regulatory" evidence="2">
    <location>
        <begin position="7"/>
        <end position="125"/>
    </location>
</feature>
<accession>A0A934W6L7</accession>
<dbReference type="InterPro" id="IPR050625">
    <property type="entry name" value="ParA/MinD_ATPase"/>
</dbReference>
<dbReference type="InterPro" id="IPR011006">
    <property type="entry name" value="CheY-like_superfamily"/>
</dbReference>
<dbReference type="EMBL" id="JAEPBG010000001">
    <property type="protein sequence ID" value="MBK4733659.1"/>
    <property type="molecule type" value="Genomic_DNA"/>
</dbReference>
<proteinExistence type="predicted"/>
<dbReference type="GO" id="GO:0016887">
    <property type="term" value="F:ATP hydrolysis activity"/>
    <property type="evidence" value="ECO:0007669"/>
    <property type="project" value="TreeGrafter"/>
</dbReference>
<comment type="caution">
    <text evidence="3">The sequence shown here is derived from an EMBL/GenBank/DDBJ whole genome shotgun (WGS) entry which is preliminary data.</text>
</comment>